<proteinExistence type="predicted"/>
<reference evidence="2 3" key="1">
    <citation type="submission" date="2020-03" db="EMBL/GenBank/DDBJ databases">
        <title>Vagococcus sp. nov., isolated from beetles.</title>
        <authorList>
            <person name="Hyun D.-W."/>
            <person name="Bae J.-W."/>
        </authorList>
    </citation>
    <scope>NUCLEOTIDE SEQUENCE [LARGE SCALE GENOMIC DNA]</scope>
    <source>
        <strain evidence="2 3">HDW17B</strain>
    </source>
</reference>
<keyword evidence="3" id="KW-1185">Reference proteome</keyword>
<gene>
    <name evidence="2" type="ORF">G7082_11105</name>
</gene>
<evidence type="ECO:0008006" key="4">
    <source>
        <dbReference type="Google" id="ProtNLM"/>
    </source>
</evidence>
<evidence type="ECO:0000256" key="1">
    <source>
        <dbReference type="SAM" id="Phobius"/>
    </source>
</evidence>
<dbReference type="Proteomes" id="UP000501747">
    <property type="component" value="Chromosome"/>
</dbReference>
<feature type="transmembrane region" description="Helical" evidence="1">
    <location>
        <begin position="34"/>
        <end position="54"/>
    </location>
</feature>
<keyword evidence="1" id="KW-0812">Transmembrane</keyword>
<dbReference type="RefSeq" id="WP_166035146.1">
    <property type="nucleotide sequence ID" value="NZ_CP049887.1"/>
</dbReference>
<dbReference type="AlphaFoldDB" id="A0A6G8AVJ8"/>
<accession>A0A6G8AVJ8</accession>
<organism evidence="2 3">
    <name type="scientific">Vagococcus hydrophili</name>
    <dbReference type="NCBI Taxonomy" id="2714947"/>
    <lineage>
        <taxon>Bacteria</taxon>
        <taxon>Bacillati</taxon>
        <taxon>Bacillota</taxon>
        <taxon>Bacilli</taxon>
        <taxon>Lactobacillales</taxon>
        <taxon>Enterococcaceae</taxon>
        <taxon>Vagococcus</taxon>
    </lineage>
</organism>
<keyword evidence="1" id="KW-1133">Transmembrane helix</keyword>
<evidence type="ECO:0000313" key="3">
    <source>
        <dbReference type="Proteomes" id="UP000501747"/>
    </source>
</evidence>
<protein>
    <recommendedName>
        <fullName evidence="4">Holin</fullName>
    </recommendedName>
</protein>
<dbReference type="KEGG" id="vhy:G7082_11105"/>
<keyword evidence="1" id="KW-0472">Membrane</keyword>
<feature type="transmembrane region" description="Helical" evidence="1">
    <location>
        <begin position="6"/>
        <end position="22"/>
    </location>
</feature>
<sequence length="86" mass="9610">MLTIIQVQTITFIIVILFLVQKNGHLKRKESSSLLTWLAVLSAANALIICLSIIEVSAFNLLMLASVNGLVTILYLYIQNYELSKN</sequence>
<evidence type="ECO:0000313" key="2">
    <source>
        <dbReference type="EMBL" id="QIL49017.1"/>
    </source>
</evidence>
<feature type="transmembrane region" description="Helical" evidence="1">
    <location>
        <begin position="60"/>
        <end position="78"/>
    </location>
</feature>
<name>A0A6G8AVJ8_9ENTE</name>
<dbReference type="EMBL" id="CP049887">
    <property type="protein sequence ID" value="QIL49017.1"/>
    <property type="molecule type" value="Genomic_DNA"/>
</dbReference>